<keyword evidence="5 6" id="KW-0408">Iron</keyword>
<proteinExistence type="inferred from homology"/>
<dbReference type="HAMAP" id="MF_00163">
    <property type="entry name" value="Pep_deformylase"/>
    <property type="match status" value="1"/>
</dbReference>
<dbReference type="PRINTS" id="PR01576">
    <property type="entry name" value="PDEFORMYLASE"/>
</dbReference>
<gene>
    <name evidence="6" type="primary">def</name>
    <name evidence="7" type="ORF">J0H12_06235</name>
</gene>
<sequence>MIQAKKLLSYIAINDENCPQRDILIKPSEEVKFPLSVEDQKIVELLTYQFHHEENCAGLAAPQIGFSRRMVIFSVPEEIKNYRFDVIDTIPETLLINPLYKPLGEETTLDWESCFSVNDYGGEVERFTHIYYEGSDIMGRKVTGEAKGFLARLIQHEIDHINGRLYIHLLKPDARQGKLDEILTLRKAELAAKKTLSNLR</sequence>
<organism evidence="7 8">
    <name type="scientific">Candidatus Paracaedimonas acanthamoebae</name>
    <dbReference type="NCBI Taxonomy" id="244581"/>
    <lineage>
        <taxon>Bacteria</taxon>
        <taxon>Pseudomonadati</taxon>
        <taxon>Pseudomonadota</taxon>
        <taxon>Alphaproteobacteria</taxon>
        <taxon>Holosporales</taxon>
        <taxon>Caedimonadaceae</taxon>
        <taxon>Candidatus Paracaedimonas</taxon>
    </lineage>
</organism>
<dbReference type="AlphaFoldDB" id="A0A8J7TTL3"/>
<dbReference type="CDD" id="cd00487">
    <property type="entry name" value="Pep_deformylase"/>
    <property type="match status" value="1"/>
</dbReference>
<evidence type="ECO:0000256" key="4">
    <source>
        <dbReference type="ARBA" id="ARBA00022917"/>
    </source>
</evidence>
<evidence type="ECO:0000313" key="8">
    <source>
        <dbReference type="Proteomes" id="UP000664414"/>
    </source>
</evidence>
<comment type="cofactor">
    <cofactor evidence="6">
        <name>Fe(2+)</name>
        <dbReference type="ChEBI" id="CHEBI:29033"/>
    </cofactor>
    <text evidence="6">Binds 1 Fe(2+) ion.</text>
</comment>
<protein>
    <recommendedName>
        <fullName evidence="6">Peptide deformylase</fullName>
        <shortName evidence="6">PDF</shortName>
        <ecNumber evidence="6">3.5.1.88</ecNumber>
    </recommendedName>
    <alternativeName>
        <fullName evidence="6">Polypeptide deformylase</fullName>
    </alternativeName>
</protein>
<name>A0A8J7TTL3_9PROT</name>
<keyword evidence="3 6" id="KW-0378">Hydrolase</keyword>
<dbReference type="InterPro" id="IPR023635">
    <property type="entry name" value="Peptide_deformylase"/>
</dbReference>
<evidence type="ECO:0000256" key="6">
    <source>
        <dbReference type="HAMAP-Rule" id="MF_00163"/>
    </source>
</evidence>
<evidence type="ECO:0000313" key="7">
    <source>
        <dbReference type="EMBL" id="MBN9413501.1"/>
    </source>
</evidence>
<evidence type="ECO:0000256" key="3">
    <source>
        <dbReference type="ARBA" id="ARBA00022801"/>
    </source>
</evidence>
<comment type="caution">
    <text evidence="7">The sequence shown here is derived from an EMBL/GenBank/DDBJ whole genome shotgun (WGS) entry which is preliminary data.</text>
</comment>
<evidence type="ECO:0000256" key="5">
    <source>
        <dbReference type="ARBA" id="ARBA00023004"/>
    </source>
</evidence>
<accession>A0A8J7TTL3</accession>
<evidence type="ECO:0000256" key="1">
    <source>
        <dbReference type="ARBA" id="ARBA00010759"/>
    </source>
</evidence>
<feature type="binding site" evidence="6">
    <location>
        <position position="160"/>
    </location>
    <ligand>
        <name>Fe cation</name>
        <dbReference type="ChEBI" id="CHEBI:24875"/>
    </ligand>
</feature>
<reference evidence="7" key="1">
    <citation type="submission" date="2021-02" db="EMBL/GenBank/DDBJ databases">
        <title>Thiocyanate and organic carbon inputs drive convergent selection for specific autotrophic Afipia and Thiobacillus strains within complex microbiomes.</title>
        <authorList>
            <person name="Huddy R.J."/>
            <person name="Sachdeva R."/>
            <person name="Kadzinga F."/>
            <person name="Kantor R.S."/>
            <person name="Harrison S.T.L."/>
            <person name="Banfield J.F."/>
        </authorList>
    </citation>
    <scope>NUCLEOTIDE SEQUENCE</scope>
    <source>
        <strain evidence="7">SCN18_10_11_15_R4_P_38_20</strain>
    </source>
</reference>
<dbReference type="GO" id="GO:0046872">
    <property type="term" value="F:metal ion binding"/>
    <property type="evidence" value="ECO:0007669"/>
    <property type="project" value="UniProtKB-KW"/>
</dbReference>
<keyword evidence="4 6" id="KW-0648">Protein biosynthesis</keyword>
<dbReference type="Gene3D" id="3.90.45.10">
    <property type="entry name" value="Peptide deformylase"/>
    <property type="match status" value="1"/>
</dbReference>
<dbReference type="PANTHER" id="PTHR10458">
    <property type="entry name" value="PEPTIDE DEFORMYLASE"/>
    <property type="match status" value="1"/>
</dbReference>
<dbReference type="EMBL" id="JAFKGL010000025">
    <property type="protein sequence ID" value="MBN9413501.1"/>
    <property type="molecule type" value="Genomic_DNA"/>
</dbReference>
<comment type="function">
    <text evidence="6">Removes the formyl group from the N-terminal Met of newly synthesized proteins. Requires at least a dipeptide for an efficient rate of reaction. N-terminal L-methionine is a prerequisite for activity but the enzyme has broad specificity at other positions.</text>
</comment>
<dbReference type="PANTHER" id="PTHR10458:SF20">
    <property type="entry name" value="PEPTIDE DEFORMYLASE 1"/>
    <property type="match status" value="1"/>
</dbReference>
<feature type="binding site" evidence="6">
    <location>
        <position position="156"/>
    </location>
    <ligand>
        <name>Fe cation</name>
        <dbReference type="ChEBI" id="CHEBI:24875"/>
    </ligand>
</feature>
<comment type="similarity">
    <text evidence="1 6">Belongs to the polypeptide deformylase family.</text>
</comment>
<dbReference type="Proteomes" id="UP000664414">
    <property type="component" value="Unassembled WGS sequence"/>
</dbReference>
<dbReference type="SUPFAM" id="SSF56420">
    <property type="entry name" value="Peptide deformylase"/>
    <property type="match status" value="1"/>
</dbReference>
<feature type="active site" evidence="6">
    <location>
        <position position="157"/>
    </location>
</feature>
<comment type="catalytic activity">
    <reaction evidence="6">
        <text>N-terminal N-formyl-L-methionyl-[peptide] + H2O = N-terminal L-methionyl-[peptide] + formate</text>
        <dbReference type="Rhea" id="RHEA:24420"/>
        <dbReference type="Rhea" id="RHEA-COMP:10639"/>
        <dbReference type="Rhea" id="RHEA-COMP:10640"/>
        <dbReference type="ChEBI" id="CHEBI:15377"/>
        <dbReference type="ChEBI" id="CHEBI:15740"/>
        <dbReference type="ChEBI" id="CHEBI:49298"/>
        <dbReference type="ChEBI" id="CHEBI:64731"/>
        <dbReference type="EC" id="3.5.1.88"/>
    </reaction>
</comment>
<keyword evidence="2 6" id="KW-0479">Metal-binding</keyword>
<dbReference type="GO" id="GO:0042586">
    <property type="term" value="F:peptide deformylase activity"/>
    <property type="evidence" value="ECO:0007669"/>
    <property type="project" value="UniProtKB-UniRule"/>
</dbReference>
<dbReference type="Pfam" id="PF01327">
    <property type="entry name" value="Pep_deformylase"/>
    <property type="match status" value="1"/>
</dbReference>
<dbReference type="GO" id="GO:0006412">
    <property type="term" value="P:translation"/>
    <property type="evidence" value="ECO:0007669"/>
    <property type="project" value="UniProtKB-UniRule"/>
</dbReference>
<dbReference type="InterPro" id="IPR036821">
    <property type="entry name" value="Peptide_deformylase_sf"/>
</dbReference>
<dbReference type="PIRSF" id="PIRSF004749">
    <property type="entry name" value="Pep_def"/>
    <property type="match status" value="1"/>
</dbReference>
<feature type="binding site" evidence="6">
    <location>
        <position position="114"/>
    </location>
    <ligand>
        <name>Fe cation</name>
        <dbReference type="ChEBI" id="CHEBI:24875"/>
    </ligand>
</feature>
<evidence type="ECO:0000256" key="2">
    <source>
        <dbReference type="ARBA" id="ARBA00022723"/>
    </source>
</evidence>
<dbReference type="EC" id="3.5.1.88" evidence="6"/>